<keyword evidence="2" id="KW-1185">Reference proteome</keyword>
<proteinExistence type="predicted"/>
<reference evidence="1 2" key="1">
    <citation type="submission" date="2015-01" db="EMBL/GenBank/DDBJ databases">
        <title>Evolution of Trichinella species and genotypes.</title>
        <authorList>
            <person name="Korhonen P.K."/>
            <person name="Edoardo P."/>
            <person name="Giuseppe L.R."/>
            <person name="Gasser R.B."/>
        </authorList>
    </citation>
    <scope>NUCLEOTIDE SEQUENCE [LARGE SCALE GENOMIC DNA]</scope>
    <source>
        <strain evidence="1">ISS2496</strain>
    </source>
</reference>
<organism evidence="1 2">
    <name type="scientific">Trichinella patagoniensis</name>
    <dbReference type="NCBI Taxonomy" id="990121"/>
    <lineage>
        <taxon>Eukaryota</taxon>
        <taxon>Metazoa</taxon>
        <taxon>Ecdysozoa</taxon>
        <taxon>Nematoda</taxon>
        <taxon>Enoplea</taxon>
        <taxon>Dorylaimia</taxon>
        <taxon>Trichinellida</taxon>
        <taxon>Trichinellidae</taxon>
        <taxon>Trichinella</taxon>
    </lineage>
</organism>
<evidence type="ECO:0008006" key="3">
    <source>
        <dbReference type="Google" id="ProtNLM"/>
    </source>
</evidence>
<dbReference type="STRING" id="990121.A0A0V1AG72"/>
<dbReference type="Proteomes" id="UP000054783">
    <property type="component" value="Unassembled WGS sequence"/>
</dbReference>
<dbReference type="EMBL" id="JYDQ01000001">
    <property type="protein sequence ID" value="KRY23808.1"/>
    <property type="molecule type" value="Genomic_DNA"/>
</dbReference>
<sequence length="234" mass="26284">MWRQVVRLGSDGGRSGADPVADPPAPPCGSLQWGRLWELTPSDILDKYYTYWLERLEDFFYVSRVPPSDHGVVAHYLLSDSVRRELYPAGQARENSFEEFKRRLLGTYGPQYAQEVAEVGRSAGVSERDLVARFAGGTTSKKAHLAIRLQEPQTLAEAQKLVSKVMRAEEDFHQSRQLHTGNPKLEKTEVAQSINALIREVGKLSLKLERQEPTAVRPARREDSCLNCGVLGHL</sequence>
<comment type="caution">
    <text evidence="1">The sequence shown here is derived from an EMBL/GenBank/DDBJ whole genome shotgun (WGS) entry which is preliminary data.</text>
</comment>
<gene>
    <name evidence="1" type="ORF">T12_481</name>
</gene>
<accession>A0A0V1AG72</accession>
<dbReference type="AlphaFoldDB" id="A0A0V1AG72"/>
<dbReference type="OrthoDB" id="10408204at2759"/>
<name>A0A0V1AG72_9BILA</name>
<evidence type="ECO:0000313" key="2">
    <source>
        <dbReference type="Proteomes" id="UP000054783"/>
    </source>
</evidence>
<evidence type="ECO:0000313" key="1">
    <source>
        <dbReference type="EMBL" id="KRY23808.1"/>
    </source>
</evidence>
<protein>
    <recommendedName>
        <fullName evidence="3">Retrotransposon gag domain-containing protein</fullName>
    </recommendedName>
</protein>